<name>A0A1H8S2N3_9PROT</name>
<gene>
    <name evidence="1" type="ORF">SAMN05216333_11658</name>
</gene>
<protein>
    <submittedName>
        <fullName evidence="1">Uncharacterized protein</fullName>
    </submittedName>
</protein>
<evidence type="ECO:0000313" key="2">
    <source>
        <dbReference type="Proteomes" id="UP000198814"/>
    </source>
</evidence>
<dbReference type="STRING" id="42354.SAMN05216333_11658"/>
<dbReference type="AlphaFoldDB" id="A0A1H8S2N3"/>
<reference evidence="2" key="1">
    <citation type="submission" date="2016-10" db="EMBL/GenBank/DDBJ databases">
        <authorList>
            <person name="Varghese N."/>
            <person name="Submissions S."/>
        </authorList>
    </citation>
    <scope>NUCLEOTIDE SEQUENCE [LARGE SCALE GENOMIC DNA]</scope>
    <source>
        <strain evidence="2">Nm76</strain>
    </source>
</reference>
<dbReference type="EMBL" id="FODO01000016">
    <property type="protein sequence ID" value="SEO72920.1"/>
    <property type="molecule type" value="Genomic_DNA"/>
</dbReference>
<organism evidence="1 2">
    <name type="scientific">Nitrosomonas oligotropha</name>
    <dbReference type="NCBI Taxonomy" id="42354"/>
    <lineage>
        <taxon>Bacteria</taxon>
        <taxon>Pseudomonadati</taxon>
        <taxon>Pseudomonadota</taxon>
        <taxon>Betaproteobacteria</taxon>
        <taxon>Nitrosomonadales</taxon>
        <taxon>Nitrosomonadaceae</taxon>
        <taxon>Nitrosomonas</taxon>
    </lineage>
</organism>
<dbReference type="Proteomes" id="UP000198814">
    <property type="component" value="Unassembled WGS sequence"/>
</dbReference>
<proteinExistence type="predicted"/>
<evidence type="ECO:0000313" key="1">
    <source>
        <dbReference type="EMBL" id="SEO72920.1"/>
    </source>
</evidence>
<sequence length="69" mass="7973">MVVIGMIESIVGAEKIRLALVKFSLNFVRGNFNPLSSRILRYIRFCRAIFMFFEILPVSRLLGLQNSCY</sequence>
<accession>A0A1H8S2N3</accession>
<keyword evidence="2" id="KW-1185">Reference proteome</keyword>